<evidence type="ECO:0000313" key="2">
    <source>
        <dbReference type="Proteomes" id="UP000248329"/>
    </source>
</evidence>
<evidence type="ECO:0000313" key="1">
    <source>
        <dbReference type="EMBL" id="PXF61792.1"/>
    </source>
</evidence>
<name>A0AC61L609_9EURY</name>
<dbReference type="EMBL" id="PQXF01000003">
    <property type="protein sequence ID" value="PXF61792.1"/>
    <property type="molecule type" value="Genomic_DNA"/>
</dbReference>
<comment type="caution">
    <text evidence="1">The sequence shown here is derived from an EMBL/GenBank/DDBJ whole genome shotgun (WGS) entry which is preliminary data.</text>
</comment>
<gene>
    <name evidence="1" type="ORF">C4B59_02795</name>
</gene>
<dbReference type="Proteomes" id="UP000248329">
    <property type="component" value="Unassembled WGS sequence"/>
</dbReference>
<keyword evidence="1" id="KW-0436">Ligase</keyword>
<reference evidence="1" key="1">
    <citation type="submission" date="2018-01" db="EMBL/GenBank/DDBJ databases">
        <authorList>
            <person name="Krukenberg V."/>
        </authorList>
    </citation>
    <scope>NUCLEOTIDE SEQUENCE</scope>
    <source>
        <strain evidence="1">E20ANME2</strain>
    </source>
</reference>
<sequence>MKVAIIYNKDLTGVINRFGMQNKEVYNPETVRKVADALEKGGHNVRIAEGDMYVVERLKEFMPSVIEGERMGMVFNMAYGIQGEGRYTHLPAMLEMLGIPYVGSGPEGHSLALDKVITKIIMQKKGVLTPNFWVYSTGDEGMSDVEYPVIVKPKMEAVSYGIRIAENETELREAVKFVISEFKQQALVEQFIRGREFCVGLLGNGDPEAFPVLEIDLEGDPDAIQTVDDKKQKPRGKICPAEISSELADAMVRMSKDAFRALGLRDFARVDIRMDEDENIYLLEINSMASLGVTGSFVHAAGVAGYDYTRLANRIVDVAAVRYFSEKILPGEALTETGGKKLPLPIRIRGFLRTKQEDTERLLERMVNINSYVRNVDGVNSLGTLVWQQLSPIGFSHQVIPMVEVGNILLLSNSTDNNYDVLLLSHLDNSTPFTRQIRYRKTEQKIYGTAVWDSNGGLAVMIAALRALRFARLLRKMKVGVLLTTDNTLYGRVTRNHIQEILQRAGVVLGLSGASLDGTVITSRSGVAVYNCQMNLLDAVDAGDVARATASFSRLLASLTKLSSEVDGAVVIPRKVKMSAGIAILHANCEAQLSVRFDNQEQGEALDRKIHSLVTKMNSKKNRFQIEGGICRPPMVRNQETENIYQRVRAISNRLDIRTIEEHGWSSSAICAVRQDRARIDGLGPIGDAPHDYEEYILQHSLLDRAALLALLMNDLRMGT</sequence>
<proteinExistence type="predicted"/>
<organism evidence="1 2">
    <name type="scientific">Candidatus Methanogaster sp</name>
    <dbReference type="NCBI Taxonomy" id="3386292"/>
    <lineage>
        <taxon>Archaea</taxon>
        <taxon>Methanobacteriati</taxon>
        <taxon>Methanobacteriota</taxon>
        <taxon>Stenosarchaea group</taxon>
        <taxon>Methanomicrobia</taxon>
        <taxon>Methanosarcinales</taxon>
        <taxon>ANME-2 cluster</taxon>
        <taxon>Candidatus Methanogasteraceae</taxon>
        <taxon>Candidatus Methanogaster</taxon>
    </lineage>
</organism>
<protein>
    <submittedName>
        <fullName evidence="1">D-alanine--D-alanine ligase</fullName>
    </submittedName>
</protein>
<accession>A0AC61L609</accession>